<feature type="chain" id="PRO_5046107815" description="DUF4252 domain-containing protein" evidence="1">
    <location>
        <begin position="20"/>
        <end position="182"/>
    </location>
</feature>
<gene>
    <name evidence="2" type="ORF">H8S64_16070</name>
</gene>
<dbReference type="PROSITE" id="PS51257">
    <property type="entry name" value="PROKAR_LIPOPROTEIN"/>
    <property type="match status" value="1"/>
</dbReference>
<evidence type="ECO:0000256" key="1">
    <source>
        <dbReference type="SAM" id="SignalP"/>
    </source>
</evidence>
<dbReference type="EMBL" id="JACOOH010000007">
    <property type="protein sequence ID" value="MBC5622612.1"/>
    <property type="molecule type" value="Genomic_DNA"/>
</dbReference>
<protein>
    <recommendedName>
        <fullName evidence="4">DUF4252 domain-containing protein</fullName>
    </recommendedName>
</protein>
<name>A0ABR7D3V8_9BACT</name>
<evidence type="ECO:0008006" key="4">
    <source>
        <dbReference type="Google" id="ProtNLM"/>
    </source>
</evidence>
<comment type="caution">
    <text evidence="2">The sequence shown here is derived from an EMBL/GenBank/DDBJ whole genome shotgun (WGS) entry which is preliminary data.</text>
</comment>
<keyword evidence="3" id="KW-1185">Reference proteome</keyword>
<dbReference type="Proteomes" id="UP000646484">
    <property type="component" value="Unassembled WGS sequence"/>
</dbReference>
<evidence type="ECO:0000313" key="3">
    <source>
        <dbReference type="Proteomes" id="UP000646484"/>
    </source>
</evidence>
<feature type="signal peptide" evidence="1">
    <location>
        <begin position="1"/>
        <end position="19"/>
    </location>
</feature>
<proteinExistence type="predicted"/>
<organism evidence="2 3">
    <name type="scientific">Butyricimonas hominis</name>
    <dbReference type="NCBI Taxonomy" id="2763032"/>
    <lineage>
        <taxon>Bacteria</taxon>
        <taxon>Pseudomonadati</taxon>
        <taxon>Bacteroidota</taxon>
        <taxon>Bacteroidia</taxon>
        <taxon>Bacteroidales</taxon>
        <taxon>Odoribacteraceae</taxon>
        <taxon>Butyricimonas</taxon>
    </lineage>
</organism>
<sequence length="182" mass="20540">MKAILILLLSMFLMSCGSARKMGIGGEDKFIDNDKFFVSSFYGTAKDPNTAKHIALLNCRGDLATKIKGKIMAGIESYANQYQKSTEKKGMIRDESGKFESNISSFVETEIGDATVIHGRMSEPNRKGEYTYFVAMQVSKDIVEKLAGQVEEVVSELPDNIKARINYDQEKFKEYLKQYMKK</sequence>
<keyword evidence="1" id="KW-0732">Signal</keyword>
<evidence type="ECO:0000313" key="2">
    <source>
        <dbReference type="EMBL" id="MBC5622612.1"/>
    </source>
</evidence>
<accession>A0ABR7D3V8</accession>
<reference evidence="2 3" key="1">
    <citation type="submission" date="2020-08" db="EMBL/GenBank/DDBJ databases">
        <title>Genome public.</title>
        <authorList>
            <person name="Liu C."/>
            <person name="Sun Q."/>
        </authorList>
    </citation>
    <scope>NUCLEOTIDE SEQUENCE [LARGE SCALE GENOMIC DNA]</scope>
    <source>
        <strain evidence="2 3">NSJ-56</strain>
    </source>
</reference>
<dbReference type="RefSeq" id="WP_118774446.1">
    <property type="nucleotide sequence ID" value="NZ_JACOOH010000007.1"/>
</dbReference>